<keyword evidence="3" id="KW-0809">Transit peptide</keyword>
<comment type="similarity">
    <text evidence="2">Belongs to the mitochondrion-specific ribosomal protein mS29 family.</text>
</comment>
<reference evidence="8" key="1">
    <citation type="submission" date="2023-07" db="EMBL/GenBank/DDBJ databases">
        <authorList>
            <consortium name="AG Swart"/>
            <person name="Singh M."/>
            <person name="Singh A."/>
            <person name="Seah K."/>
            <person name="Emmerich C."/>
        </authorList>
    </citation>
    <scope>NUCLEOTIDE SEQUENCE</scope>
    <source>
        <strain evidence="8">DP1</strain>
    </source>
</reference>
<keyword evidence="9" id="KW-1185">Reference proteome</keyword>
<sequence length="709" mass="82804">MRLAFNKGKDHIINAMGVTEQLLRMMPSHEKRAAIKSLMIQDIKQHKSATESFYEATKEILPNVEESVEKSLLEKYVNAFGNHADRKEIYQHYLNRESDFEEIKEKEADFVASNATLDPFETLKGKEREFDNKELKEQNNIFCSSDGQGLRYHTLDTIGKYTVFPEAHWKRMFPRESPGEFGDNELNPSGKYAIMCTEENLKLTYDLARRTLPKERSIDYEDLIKRSTDLKEILKDEVVFVQLYQDFCLDLLDVMKERDPQGLSKVYDSPSIFDGVIGILLRELRKKPVRNFILYQPTRKKIMNEFTDMLEDLFESQEVELKELKDVIELKRILEVTLNKADMDHLTEFSELNHDSKKYKMYLQGHQKYCFHFWRPEDMRENSLQSFKGFNTGCYVWGKQGSGKSGTLAYVTAWAHENNWVVINIPRASKYTSNRVKIERHINGLHLQDQLAKELLEDLRVSNQDQFEKIKVDHSIYGKTDKTGVHDSEYATCHTSNKGIQNFREHDSRKRIWNDAWKEHLTELERKQIAKDTPKMLERISHFLKEPKTLLEIADYGIENPEFATCAIAEIVNQLYSTDEANVLISIDGYTDWFRPSEYTSFKYADSGYSVPPCDIAIPRLFMKFDGHKIRNGFKICAATQEPHSKQKITPETFESPKCYNVEMGPLPLNEFKNAVLFSQLDSETYTDVQECYLEKMHIETQGYWKGVN</sequence>
<comment type="caution">
    <text evidence="8">The sequence shown here is derived from an EMBL/GenBank/DDBJ whole genome shotgun (WGS) entry which is preliminary data.</text>
</comment>
<dbReference type="InterPro" id="IPR019368">
    <property type="entry name" value="Ribosomal_mS29"/>
</dbReference>
<name>A0AAD1X0S6_EUPCR</name>
<evidence type="ECO:0000313" key="9">
    <source>
        <dbReference type="Proteomes" id="UP001295684"/>
    </source>
</evidence>
<accession>A0AAD1X0S6</accession>
<evidence type="ECO:0000256" key="6">
    <source>
        <dbReference type="ARBA" id="ARBA00023274"/>
    </source>
</evidence>
<evidence type="ECO:0000256" key="5">
    <source>
        <dbReference type="ARBA" id="ARBA00023128"/>
    </source>
</evidence>
<evidence type="ECO:0000313" key="8">
    <source>
        <dbReference type="EMBL" id="CAI2358873.1"/>
    </source>
</evidence>
<keyword evidence="5" id="KW-0496">Mitochondrion</keyword>
<proteinExistence type="inferred from homology"/>
<dbReference type="GO" id="GO:0003735">
    <property type="term" value="F:structural constituent of ribosome"/>
    <property type="evidence" value="ECO:0007669"/>
    <property type="project" value="TreeGrafter"/>
</dbReference>
<protein>
    <recommendedName>
        <fullName evidence="7">Small ribosomal subunit protein mS29</fullName>
    </recommendedName>
</protein>
<comment type="subcellular location">
    <subcellularLocation>
        <location evidence="1">Mitochondrion</location>
    </subcellularLocation>
</comment>
<dbReference type="PANTHER" id="PTHR12810">
    <property type="entry name" value="MITOCHONDRIAL 28S RIBOSOMAL PROTEIN S29"/>
    <property type="match status" value="1"/>
</dbReference>
<keyword evidence="4" id="KW-0689">Ribosomal protein</keyword>
<gene>
    <name evidence="8" type="ORF">ECRASSUSDP1_LOCUS156</name>
</gene>
<evidence type="ECO:0000256" key="2">
    <source>
        <dbReference type="ARBA" id="ARBA00009863"/>
    </source>
</evidence>
<dbReference type="AlphaFoldDB" id="A0AAD1X0S6"/>
<dbReference type="GO" id="GO:0005763">
    <property type="term" value="C:mitochondrial small ribosomal subunit"/>
    <property type="evidence" value="ECO:0007669"/>
    <property type="project" value="TreeGrafter"/>
</dbReference>
<evidence type="ECO:0000256" key="4">
    <source>
        <dbReference type="ARBA" id="ARBA00022980"/>
    </source>
</evidence>
<organism evidence="8 9">
    <name type="scientific">Euplotes crassus</name>
    <dbReference type="NCBI Taxonomy" id="5936"/>
    <lineage>
        <taxon>Eukaryota</taxon>
        <taxon>Sar</taxon>
        <taxon>Alveolata</taxon>
        <taxon>Ciliophora</taxon>
        <taxon>Intramacronucleata</taxon>
        <taxon>Spirotrichea</taxon>
        <taxon>Hypotrichia</taxon>
        <taxon>Euplotida</taxon>
        <taxon>Euplotidae</taxon>
        <taxon>Moneuplotes</taxon>
    </lineage>
</organism>
<evidence type="ECO:0000256" key="3">
    <source>
        <dbReference type="ARBA" id="ARBA00022946"/>
    </source>
</evidence>
<dbReference type="Pfam" id="PF10236">
    <property type="entry name" value="DAP3"/>
    <property type="match status" value="1"/>
</dbReference>
<dbReference type="PANTHER" id="PTHR12810:SF0">
    <property type="entry name" value="SMALL RIBOSOMAL SUBUNIT PROTEIN MS29"/>
    <property type="match status" value="1"/>
</dbReference>
<dbReference type="EMBL" id="CAMPGE010000149">
    <property type="protein sequence ID" value="CAI2358873.1"/>
    <property type="molecule type" value="Genomic_DNA"/>
</dbReference>
<keyword evidence="6" id="KW-0687">Ribonucleoprotein</keyword>
<dbReference type="Proteomes" id="UP001295684">
    <property type="component" value="Unassembled WGS sequence"/>
</dbReference>
<evidence type="ECO:0000256" key="7">
    <source>
        <dbReference type="ARBA" id="ARBA00035140"/>
    </source>
</evidence>
<evidence type="ECO:0000256" key="1">
    <source>
        <dbReference type="ARBA" id="ARBA00004173"/>
    </source>
</evidence>